<dbReference type="EMBL" id="BMRG01000001">
    <property type="protein sequence ID" value="GGP37839.1"/>
    <property type="molecule type" value="Genomic_DNA"/>
</dbReference>
<proteinExistence type="predicted"/>
<organism evidence="3 4">
    <name type="scientific">Saccharothrix coeruleofusca</name>
    <dbReference type="NCBI Taxonomy" id="33919"/>
    <lineage>
        <taxon>Bacteria</taxon>
        <taxon>Bacillati</taxon>
        <taxon>Actinomycetota</taxon>
        <taxon>Actinomycetes</taxon>
        <taxon>Pseudonocardiales</taxon>
        <taxon>Pseudonocardiaceae</taxon>
        <taxon>Saccharothrix</taxon>
    </lineage>
</organism>
<evidence type="ECO:0000313" key="4">
    <source>
        <dbReference type="Proteomes" id="UP000639606"/>
    </source>
</evidence>
<reference evidence="3" key="2">
    <citation type="submission" date="2020-09" db="EMBL/GenBank/DDBJ databases">
        <authorList>
            <person name="Sun Q."/>
            <person name="Ohkuma M."/>
        </authorList>
    </citation>
    <scope>NUCLEOTIDE SEQUENCE</scope>
    <source>
        <strain evidence="3">JCM 3313</strain>
    </source>
</reference>
<feature type="region of interest" description="Disordered" evidence="1">
    <location>
        <begin position="207"/>
        <end position="239"/>
    </location>
</feature>
<feature type="compositionally biased region" description="Polar residues" evidence="1">
    <location>
        <begin position="101"/>
        <end position="110"/>
    </location>
</feature>
<feature type="compositionally biased region" description="Polar residues" evidence="1">
    <location>
        <begin position="33"/>
        <end position="49"/>
    </location>
</feature>
<accession>A0A918EB07</accession>
<feature type="compositionally biased region" description="Low complexity" evidence="1">
    <location>
        <begin position="215"/>
        <end position="226"/>
    </location>
</feature>
<feature type="compositionally biased region" description="Polar residues" evidence="1">
    <location>
        <begin position="84"/>
        <end position="94"/>
    </location>
</feature>
<keyword evidence="2" id="KW-0812">Transmembrane</keyword>
<feature type="transmembrane region" description="Helical" evidence="2">
    <location>
        <begin position="180"/>
        <end position="201"/>
    </location>
</feature>
<dbReference type="RefSeq" id="WP_189221480.1">
    <property type="nucleotide sequence ID" value="NZ_BMRG01000001.1"/>
</dbReference>
<sequence>MSWQEDLAELDRTLAEGRISADDYRRRRDELLSSASRGTPTPQPETSSGPFAPPFRWEPTPAHPNPDATQVVNTGGQPQQQPNPDATQVVNTGRPQPPNPDATQVVTGGQSADAERTQYVRPVPPAQSGPLPQQQQQGWQTGSPVTTPPWGGEGYGDQNPSWIAQGPEVFDESGGGKGKIIGIVLAVVLLAGIAFGAYWIWGRGESSSTAGGGTSTAPTQSTSTTPSAPPDPLAVGELPGKATTNKAVTDFSAVPGLKYLLDTEAQLYTTAGASDTKLAQTALADNATGIVLIVQASDADAAATAASGLYDIQVSNGMTPATGAPKGVLVTEIDTKNGQAARVRGHYGSEDLIVRIDVTGKDLATAQKNFQEVLDAQLEALAADG</sequence>
<protein>
    <submittedName>
        <fullName evidence="3">Uncharacterized protein</fullName>
    </submittedName>
</protein>
<feature type="compositionally biased region" description="Low complexity" evidence="1">
    <location>
        <begin position="128"/>
        <end position="144"/>
    </location>
</feature>
<comment type="caution">
    <text evidence="3">The sequence shown here is derived from an EMBL/GenBank/DDBJ whole genome shotgun (WGS) entry which is preliminary data.</text>
</comment>
<keyword evidence="4" id="KW-1185">Reference proteome</keyword>
<feature type="compositionally biased region" description="Low complexity" evidence="1">
    <location>
        <begin position="69"/>
        <end position="83"/>
    </location>
</feature>
<name>A0A918EB07_9PSEU</name>
<feature type="region of interest" description="Disordered" evidence="1">
    <location>
        <begin position="125"/>
        <end position="144"/>
    </location>
</feature>
<reference evidence="3" key="1">
    <citation type="journal article" date="2014" name="Int. J. Syst. Evol. Microbiol.">
        <title>Complete genome sequence of Corynebacterium casei LMG S-19264T (=DSM 44701T), isolated from a smear-ripened cheese.</title>
        <authorList>
            <consortium name="US DOE Joint Genome Institute (JGI-PGF)"/>
            <person name="Walter F."/>
            <person name="Albersmeier A."/>
            <person name="Kalinowski J."/>
            <person name="Ruckert C."/>
        </authorList>
    </citation>
    <scope>NUCLEOTIDE SEQUENCE</scope>
    <source>
        <strain evidence="3">JCM 3313</strain>
    </source>
</reference>
<evidence type="ECO:0000313" key="3">
    <source>
        <dbReference type="EMBL" id="GGP37839.1"/>
    </source>
</evidence>
<gene>
    <name evidence="3" type="ORF">GCM10010185_06510</name>
</gene>
<dbReference type="Proteomes" id="UP000639606">
    <property type="component" value="Unassembled WGS sequence"/>
</dbReference>
<feature type="compositionally biased region" description="Basic and acidic residues" evidence="1">
    <location>
        <begin position="14"/>
        <end position="31"/>
    </location>
</feature>
<keyword evidence="2" id="KW-1133">Transmembrane helix</keyword>
<keyword evidence="2" id="KW-0472">Membrane</keyword>
<dbReference type="AlphaFoldDB" id="A0A918EB07"/>
<evidence type="ECO:0000256" key="2">
    <source>
        <dbReference type="SAM" id="Phobius"/>
    </source>
</evidence>
<evidence type="ECO:0000256" key="1">
    <source>
        <dbReference type="SAM" id="MobiDB-lite"/>
    </source>
</evidence>
<feature type="region of interest" description="Disordered" evidence="1">
    <location>
        <begin position="14"/>
        <end position="110"/>
    </location>
</feature>